<dbReference type="GeneID" id="98614384"/>
<organism evidence="3 4">
    <name type="scientific">Saccharophagus degradans</name>
    <dbReference type="NCBI Taxonomy" id="86304"/>
    <lineage>
        <taxon>Bacteria</taxon>
        <taxon>Pseudomonadati</taxon>
        <taxon>Pseudomonadota</taxon>
        <taxon>Gammaproteobacteria</taxon>
        <taxon>Cellvibrionales</taxon>
        <taxon>Cellvibrionaceae</taxon>
        <taxon>Saccharophagus</taxon>
    </lineage>
</organism>
<feature type="coiled-coil region" evidence="1">
    <location>
        <begin position="57"/>
        <end position="115"/>
    </location>
</feature>
<keyword evidence="1" id="KW-0175">Coiled coil</keyword>
<keyword evidence="2" id="KW-0732">Signal</keyword>
<evidence type="ECO:0000256" key="1">
    <source>
        <dbReference type="SAM" id="Coils"/>
    </source>
</evidence>
<evidence type="ECO:0000256" key="2">
    <source>
        <dbReference type="SAM" id="SignalP"/>
    </source>
</evidence>
<evidence type="ECO:0000313" key="3">
    <source>
        <dbReference type="EMBL" id="MDO6422484.1"/>
    </source>
</evidence>
<feature type="signal peptide" evidence="2">
    <location>
        <begin position="1"/>
        <end position="20"/>
    </location>
</feature>
<dbReference type="AlphaFoldDB" id="A0AAW7X505"/>
<dbReference type="Proteomes" id="UP001169760">
    <property type="component" value="Unassembled WGS sequence"/>
</dbReference>
<dbReference type="RefSeq" id="WP_011469203.1">
    <property type="nucleotide sequence ID" value="NZ_CP123764.1"/>
</dbReference>
<evidence type="ECO:0000313" key="4">
    <source>
        <dbReference type="Proteomes" id="UP001169760"/>
    </source>
</evidence>
<protein>
    <submittedName>
        <fullName evidence="3">Uncharacterized protein</fullName>
    </submittedName>
</protein>
<proteinExistence type="predicted"/>
<accession>A0AAW7X505</accession>
<name>A0AAW7X505_9GAMM</name>
<comment type="caution">
    <text evidence="3">The sequence shown here is derived from an EMBL/GenBank/DDBJ whole genome shotgun (WGS) entry which is preliminary data.</text>
</comment>
<sequence>MKKWLIAFTLISGFSGIALAGSGNHEEKADKIISKLELDDGRATEVRAILEATHTARKALHEEMREKQQALHAQAKQDLATVLTEEELAKFDAIMEKKKDRMKDKKKDRKECKDDK</sequence>
<reference evidence="3" key="1">
    <citation type="submission" date="2023-07" db="EMBL/GenBank/DDBJ databases">
        <title>Genome content predicts the carbon catabolic preferences of heterotrophic bacteria.</title>
        <authorList>
            <person name="Gralka M."/>
        </authorList>
    </citation>
    <scope>NUCLEOTIDE SEQUENCE</scope>
    <source>
        <strain evidence="3">I3M17_2</strain>
    </source>
</reference>
<dbReference type="EMBL" id="JAUOPB010000005">
    <property type="protein sequence ID" value="MDO6422484.1"/>
    <property type="molecule type" value="Genomic_DNA"/>
</dbReference>
<gene>
    <name evidence="3" type="ORF">Q4521_08365</name>
</gene>
<feature type="chain" id="PRO_5043656123" evidence="2">
    <location>
        <begin position="21"/>
        <end position="116"/>
    </location>
</feature>